<name>A0AAD6Z5G0_9AGAR</name>
<evidence type="ECO:0000313" key="2">
    <source>
        <dbReference type="Proteomes" id="UP001218218"/>
    </source>
</evidence>
<dbReference type="CDD" id="cd22997">
    <property type="entry name" value="GT_LH"/>
    <property type="match status" value="1"/>
</dbReference>
<protein>
    <submittedName>
        <fullName evidence="1">Uncharacterized protein</fullName>
    </submittedName>
</protein>
<dbReference type="EMBL" id="JARIHO010000089">
    <property type="protein sequence ID" value="KAJ7307020.1"/>
    <property type="molecule type" value="Genomic_DNA"/>
</dbReference>
<gene>
    <name evidence="1" type="ORF">DFH08DRAFT_824290</name>
</gene>
<proteinExistence type="predicted"/>
<evidence type="ECO:0000313" key="1">
    <source>
        <dbReference type="EMBL" id="KAJ7307020.1"/>
    </source>
</evidence>
<sequence>MTAIPMPTSESADMKSVAPNWVQGTDLDLTLMQSKCLIEPNLKATYTLRTFFENAPQESTVLEALLYSLSTRKGVISSFNIVAPLYQNSLPMPIREPSLAIDALLPTAEYVIHILAIISEVEVPAMVSLSFTARWPADSTCPKPLSVSANLTSEEMTSTLRLLSVVVLFLLTLPAIVCYQALPPHWLVDARKLRPLFCKVLVSSLVHGHSPIILNWEEEGDGGLGDDDIVFMMDALDVWLQLPPDMLLERYGERSSEMVVAGADKACWPNEW</sequence>
<reference evidence="1" key="1">
    <citation type="submission" date="2023-03" db="EMBL/GenBank/DDBJ databases">
        <title>Massive genome expansion in bonnet fungi (Mycena s.s.) driven by repeated elements and novel gene families across ecological guilds.</title>
        <authorList>
            <consortium name="Lawrence Berkeley National Laboratory"/>
            <person name="Harder C.B."/>
            <person name="Miyauchi S."/>
            <person name="Viragh M."/>
            <person name="Kuo A."/>
            <person name="Thoen E."/>
            <person name="Andreopoulos B."/>
            <person name="Lu D."/>
            <person name="Skrede I."/>
            <person name="Drula E."/>
            <person name="Henrissat B."/>
            <person name="Morin E."/>
            <person name="Kohler A."/>
            <person name="Barry K."/>
            <person name="LaButti K."/>
            <person name="Morin E."/>
            <person name="Salamov A."/>
            <person name="Lipzen A."/>
            <person name="Mereny Z."/>
            <person name="Hegedus B."/>
            <person name="Baldrian P."/>
            <person name="Stursova M."/>
            <person name="Weitz H."/>
            <person name="Taylor A."/>
            <person name="Grigoriev I.V."/>
            <person name="Nagy L.G."/>
            <person name="Martin F."/>
            <person name="Kauserud H."/>
        </authorList>
    </citation>
    <scope>NUCLEOTIDE SEQUENCE</scope>
    <source>
        <strain evidence="1">CBHHK002</strain>
    </source>
</reference>
<dbReference type="Proteomes" id="UP001218218">
    <property type="component" value="Unassembled WGS sequence"/>
</dbReference>
<accession>A0AAD6Z5G0</accession>
<organism evidence="1 2">
    <name type="scientific">Mycena albidolilacea</name>
    <dbReference type="NCBI Taxonomy" id="1033008"/>
    <lineage>
        <taxon>Eukaryota</taxon>
        <taxon>Fungi</taxon>
        <taxon>Dikarya</taxon>
        <taxon>Basidiomycota</taxon>
        <taxon>Agaricomycotina</taxon>
        <taxon>Agaricomycetes</taxon>
        <taxon>Agaricomycetidae</taxon>
        <taxon>Agaricales</taxon>
        <taxon>Marasmiineae</taxon>
        <taxon>Mycenaceae</taxon>
        <taxon>Mycena</taxon>
    </lineage>
</organism>
<dbReference type="AlphaFoldDB" id="A0AAD6Z5G0"/>
<comment type="caution">
    <text evidence="1">The sequence shown here is derived from an EMBL/GenBank/DDBJ whole genome shotgun (WGS) entry which is preliminary data.</text>
</comment>
<keyword evidence="2" id="KW-1185">Reference proteome</keyword>